<proteinExistence type="inferred from homology"/>
<dbReference type="PRINTS" id="PR00081">
    <property type="entry name" value="GDHRDH"/>
</dbReference>
<name>A0A382KTY4_9ZZZZ</name>
<dbReference type="PROSITE" id="PS00061">
    <property type="entry name" value="ADH_SHORT"/>
    <property type="match status" value="1"/>
</dbReference>
<dbReference type="EMBL" id="UINC01081943">
    <property type="protein sequence ID" value="SVC26257.1"/>
    <property type="molecule type" value="Genomic_DNA"/>
</dbReference>
<dbReference type="InterPro" id="IPR020904">
    <property type="entry name" value="Sc_DH/Rdtase_CS"/>
</dbReference>
<dbReference type="Pfam" id="PF13561">
    <property type="entry name" value="adh_short_C2"/>
    <property type="match status" value="1"/>
</dbReference>
<accession>A0A382KTY4</accession>
<dbReference type="AlphaFoldDB" id="A0A382KTY4"/>
<gene>
    <name evidence="2" type="ORF">METZ01_LOCUS279111</name>
</gene>
<evidence type="ECO:0000313" key="2">
    <source>
        <dbReference type="EMBL" id="SVC26257.1"/>
    </source>
</evidence>
<dbReference type="SUPFAM" id="SSF51735">
    <property type="entry name" value="NAD(P)-binding Rossmann-fold domains"/>
    <property type="match status" value="1"/>
</dbReference>
<sequence>MSSYIEKKFGLNDKVVIVSGASRGIGNAIASGLAKSGATVIGLGRTEISKKSDKFSFDYQRCDVSDSNKFELLCKEVLNENNRIDGYIHVAGITNPNDDSLENFKNTININLTSTFACCQTIGKIMMEKGSGSIVNITSIGSELGFPNNPSYGASKGGVRILSKSLALDFGSKNIRVNNIAPGYIHTDMNDKSFQDPKLSKERSNRTILNRWGVTEDIVGSAIFLISDASKYI</sequence>
<organism evidence="2">
    <name type="scientific">marine metagenome</name>
    <dbReference type="NCBI Taxonomy" id="408172"/>
    <lineage>
        <taxon>unclassified sequences</taxon>
        <taxon>metagenomes</taxon>
        <taxon>ecological metagenomes</taxon>
    </lineage>
</organism>
<dbReference type="InterPro" id="IPR036291">
    <property type="entry name" value="NAD(P)-bd_dom_sf"/>
</dbReference>
<dbReference type="GO" id="GO:0016616">
    <property type="term" value="F:oxidoreductase activity, acting on the CH-OH group of donors, NAD or NADP as acceptor"/>
    <property type="evidence" value="ECO:0007669"/>
    <property type="project" value="TreeGrafter"/>
</dbReference>
<evidence type="ECO:0000256" key="1">
    <source>
        <dbReference type="ARBA" id="ARBA00006484"/>
    </source>
</evidence>
<dbReference type="PANTHER" id="PTHR42760">
    <property type="entry name" value="SHORT-CHAIN DEHYDROGENASES/REDUCTASES FAMILY MEMBER"/>
    <property type="match status" value="1"/>
</dbReference>
<comment type="similarity">
    <text evidence="1">Belongs to the short-chain dehydrogenases/reductases (SDR) family.</text>
</comment>
<dbReference type="Gene3D" id="3.40.50.720">
    <property type="entry name" value="NAD(P)-binding Rossmann-like Domain"/>
    <property type="match status" value="1"/>
</dbReference>
<dbReference type="FunFam" id="3.40.50.720:FF:000084">
    <property type="entry name" value="Short-chain dehydrogenase reductase"/>
    <property type="match status" value="1"/>
</dbReference>
<dbReference type="PRINTS" id="PR00080">
    <property type="entry name" value="SDRFAMILY"/>
</dbReference>
<reference evidence="2" key="1">
    <citation type="submission" date="2018-05" db="EMBL/GenBank/DDBJ databases">
        <authorList>
            <person name="Lanie J.A."/>
            <person name="Ng W.-L."/>
            <person name="Kazmierczak K.M."/>
            <person name="Andrzejewski T.M."/>
            <person name="Davidsen T.M."/>
            <person name="Wayne K.J."/>
            <person name="Tettelin H."/>
            <person name="Glass J.I."/>
            <person name="Rusch D."/>
            <person name="Podicherti R."/>
            <person name="Tsui H.-C.T."/>
            <person name="Winkler M.E."/>
        </authorList>
    </citation>
    <scope>NUCLEOTIDE SEQUENCE</scope>
</reference>
<protein>
    <submittedName>
        <fullName evidence="2">Uncharacterized protein</fullName>
    </submittedName>
</protein>
<feature type="non-terminal residue" evidence="2">
    <location>
        <position position="233"/>
    </location>
</feature>
<dbReference type="InterPro" id="IPR002347">
    <property type="entry name" value="SDR_fam"/>
</dbReference>